<evidence type="ECO:0000313" key="1">
    <source>
        <dbReference type="EMBL" id="AUB82836.1"/>
    </source>
</evidence>
<sequence>MPANQLRHGPLQGAELFVAVQHLERLDGDVTLERIGTLGQGLAAGLSVLVQACRSIARSDGLRVAPGPV</sequence>
<evidence type="ECO:0000313" key="2">
    <source>
        <dbReference type="Proteomes" id="UP000232638"/>
    </source>
</evidence>
<protein>
    <submittedName>
        <fullName evidence="1">Uncharacterized protein</fullName>
    </submittedName>
</protein>
<dbReference type="Proteomes" id="UP000232638">
    <property type="component" value="Chromosome"/>
</dbReference>
<organism evidence="1 2">
    <name type="scientific">Candidatus Thiodictyon syntrophicum</name>
    <dbReference type="NCBI Taxonomy" id="1166950"/>
    <lineage>
        <taxon>Bacteria</taxon>
        <taxon>Pseudomonadati</taxon>
        <taxon>Pseudomonadota</taxon>
        <taxon>Gammaproteobacteria</taxon>
        <taxon>Chromatiales</taxon>
        <taxon>Chromatiaceae</taxon>
        <taxon>Thiodictyon</taxon>
    </lineage>
</organism>
<dbReference type="AlphaFoldDB" id="A0A2K8UB77"/>
<accession>A0A2K8UB77</accession>
<dbReference type="EMBL" id="CP020370">
    <property type="protein sequence ID" value="AUB82836.1"/>
    <property type="molecule type" value="Genomic_DNA"/>
</dbReference>
<gene>
    <name evidence="1" type="ORF">THSYN_19090</name>
</gene>
<name>A0A2K8UB77_9GAMM</name>
<keyword evidence="2" id="KW-1185">Reference proteome</keyword>
<proteinExistence type="predicted"/>
<reference evidence="1 2" key="1">
    <citation type="submission" date="2017-03" db="EMBL/GenBank/DDBJ databases">
        <title>Complete genome sequence of Candidatus 'Thiodictyon syntrophicum' sp. nov. strain Cad16T, a photolithoautotroph purple sulfur bacterium isolated from an alpine meromictic lake.</title>
        <authorList>
            <person name="Luedin S.M."/>
            <person name="Pothier J.F."/>
            <person name="Danza F."/>
            <person name="Storelli N."/>
            <person name="Wittwer M."/>
            <person name="Tonolla M."/>
        </authorList>
    </citation>
    <scope>NUCLEOTIDE SEQUENCE [LARGE SCALE GENOMIC DNA]</scope>
    <source>
        <strain evidence="1 2">Cad16T</strain>
    </source>
</reference>
<dbReference type="KEGG" id="tsy:THSYN_19090"/>